<protein>
    <submittedName>
        <fullName evidence="2">Uncharacterized protein</fullName>
    </submittedName>
</protein>
<dbReference type="Proteomes" id="UP001209854">
    <property type="component" value="Unassembled WGS sequence"/>
</dbReference>
<feature type="chain" id="PRO_5045053083" evidence="1">
    <location>
        <begin position="26"/>
        <end position="71"/>
    </location>
</feature>
<organism evidence="2 3">
    <name type="scientific">Endozoicomonas gorgoniicola</name>
    <dbReference type="NCBI Taxonomy" id="1234144"/>
    <lineage>
        <taxon>Bacteria</taxon>
        <taxon>Pseudomonadati</taxon>
        <taxon>Pseudomonadota</taxon>
        <taxon>Gammaproteobacteria</taxon>
        <taxon>Oceanospirillales</taxon>
        <taxon>Endozoicomonadaceae</taxon>
        <taxon>Endozoicomonas</taxon>
    </lineage>
</organism>
<accession>A0ABT3N3L9</accession>
<evidence type="ECO:0000313" key="3">
    <source>
        <dbReference type="Proteomes" id="UP001209854"/>
    </source>
</evidence>
<evidence type="ECO:0000256" key="1">
    <source>
        <dbReference type="SAM" id="SignalP"/>
    </source>
</evidence>
<proteinExistence type="predicted"/>
<name>A0ABT3N3L9_9GAMM</name>
<keyword evidence="1" id="KW-0732">Signal</keyword>
<sequence>MTLRRVIETFTLSMLLCFFCRLAIADDNQYVKHFKASYREGASAKLFGYEFLNHGQLDIYSRHSPPSMTFS</sequence>
<reference evidence="2 3" key="1">
    <citation type="submission" date="2022-10" db="EMBL/GenBank/DDBJ databases">
        <title>High-quality genome sequences of two octocoral-associated bacteria, Endozoicomonas euniceicola EF212 and Endozoicomonas gorgoniicola PS125.</title>
        <authorList>
            <person name="Chiou Y.-J."/>
            <person name="Chen Y.-H."/>
        </authorList>
    </citation>
    <scope>NUCLEOTIDE SEQUENCE [LARGE SCALE GENOMIC DNA]</scope>
    <source>
        <strain evidence="2 3">PS125</strain>
    </source>
</reference>
<evidence type="ECO:0000313" key="2">
    <source>
        <dbReference type="EMBL" id="MCW7556232.1"/>
    </source>
</evidence>
<comment type="caution">
    <text evidence="2">The sequence shown here is derived from an EMBL/GenBank/DDBJ whole genome shotgun (WGS) entry which is preliminary data.</text>
</comment>
<keyword evidence="3" id="KW-1185">Reference proteome</keyword>
<dbReference type="EMBL" id="JAPFCC010000001">
    <property type="protein sequence ID" value="MCW7556232.1"/>
    <property type="molecule type" value="Genomic_DNA"/>
</dbReference>
<gene>
    <name evidence="2" type="ORF">NX722_27105</name>
</gene>
<dbReference type="RefSeq" id="WP_262565936.1">
    <property type="nucleotide sequence ID" value="NZ_JAPFCC010000001.1"/>
</dbReference>
<feature type="signal peptide" evidence="1">
    <location>
        <begin position="1"/>
        <end position="25"/>
    </location>
</feature>